<keyword evidence="2" id="KW-1185">Reference proteome</keyword>
<dbReference type="EMBL" id="KZ518940">
    <property type="protein sequence ID" value="PKU28881.1"/>
    <property type="molecule type" value="Genomic_DNA"/>
</dbReference>
<reference evidence="2" key="1">
    <citation type="submission" date="2017-11" db="EMBL/GenBank/DDBJ databases">
        <authorList>
            <person name="Lima N.C."/>
            <person name="Parody-Merino A.M."/>
            <person name="Battley P.F."/>
            <person name="Fidler A.E."/>
            <person name="Prosdocimi F."/>
        </authorList>
    </citation>
    <scope>NUCLEOTIDE SEQUENCE [LARGE SCALE GENOMIC DNA]</scope>
</reference>
<accession>A0A2I0T514</accession>
<name>A0A2I0T514_LIMLA</name>
<dbReference type="AlphaFoldDB" id="A0A2I0T514"/>
<dbReference type="Proteomes" id="UP000233556">
    <property type="component" value="Unassembled WGS sequence"/>
</dbReference>
<gene>
    <name evidence="1" type="ORF">llap_20815</name>
</gene>
<sequence>MKALLLRIFRKLKSGTSPKINMPIPTFASLNLRETNIESQPMVDTHSKRTLLIKTVETRDGQVINETSQHHDDLE</sequence>
<evidence type="ECO:0000313" key="2">
    <source>
        <dbReference type="Proteomes" id="UP000233556"/>
    </source>
</evidence>
<organism evidence="1 2">
    <name type="scientific">Limosa lapponica baueri</name>
    <dbReference type="NCBI Taxonomy" id="1758121"/>
    <lineage>
        <taxon>Eukaryota</taxon>
        <taxon>Metazoa</taxon>
        <taxon>Chordata</taxon>
        <taxon>Craniata</taxon>
        <taxon>Vertebrata</taxon>
        <taxon>Euteleostomi</taxon>
        <taxon>Archelosauria</taxon>
        <taxon>Archosauria</taxon>
        <taxon>Dinosauria</taxon>
        <taxon>Saurischia</taxon>
        <taxon>Theropoda</taxon>
        <taxon>Coelurosauria</taxon>
        <taxon>Aves</taxon>
        <taxon>Neognathae</taxon>
        <taxon>Neoaves</taxon>
        <taxon>Charadriiformes</taxon>
        <taxon>Scolopacidae</taxon>
        <taxon>Limosa</taxon>
    </lineage>
</organism>
<dbReference type="OrthoDB" id="2441647at2759"/>
<evidence type="ECO:0000313" key="1">
    <source>
        <dbReference type="EMBL" id="PKU28881.1"/>
    </source>
</evidence>
<protein>
    <submittedName>
        <fullName evidence="1">Uncharacterized protein</fullName>
    </submittedName>
</protein>
<reference evidence="2" key="2">
    <citation type="submission" date="2017-12" db="EMBL/GenBank/DDBJ databases">
        <title>Genome sequence of the Bar-tailed Godwit (Limosa lapponica baueri).</title>
        <authorList>
            <person name="Lima N.C.B."/>
            <person name="Parody-Merino A.M."/>
            <person name="Battley P.F."/>
            <person name="Fidler A.E."/>
            <person name="Prosdocimi F."/>
        </authorList>
    </citation>
    <scope>NUCLEOTIDE SEQUENCE [LARGE SCALE GENOMIC DNA]</scope>
</reference>
<proteinExistence type="predicted"/>